<gene>
    <name evidence="2" type="primary">Contig107.g132</name>
    <name evidence="2" type="ORF">STYLEM_3215</name>
</gene>
<dbReference type="InParanoid" id="A0A077ZXD6"/>
<dbReference type="Pfam" id="PF13768">
    <property type="entry name" value="VWA_3"/>
    <property type="match status" value="1"/>
</dbReference>
<dbReference type="PANTHER" id="PTHR45737">
    <property type="entry name" value="VON WILLEBRAND FACTOR A DOMAIN-CONTAINING PROTEIN 5A"/>
    <property type="match status" value="1"/>
</dbReference>
<organism evidence="2 3">
    <name type="scientific">Stylonychia lemnae</name>
    <name type="common">Ciliate</name>
    <dbReference type="NCBI Taxonomy" id="5949"/>
    <lineage>
        <taxon>Eukaryota</taxon>
        <taxon>Sar</taxon>
        <taxon>Alveolata</taxon>
        <taxon>Ciliophora</taxon>
        <taxon>Intramacronucleata</taxon>
        <taxon>Spirotrichea</taxon>
        <taxon>Stichotrichia</taxon>
        <taxon>Sporadotrichida</taxon>
        <taxon>Oxytrichidae</taxon>
        <taxon>Stylonychinae</taxon>
        <taxon>Stylonychia</taxon>
    </lineage>
</organism>
<dbReference type="EMBL" id="CCKQ01003115">
    <property type="protein sequence ID" value="CDW74221.1"/>
    <property type="molecule type" value="Genomic_DNA"/>
</dbReference>
<dbReference type="InterPro" id="IPR036465">
    <property type="entry name" value="vWFA_dom_sf"/>
</dbReference>
<reference evidence="2 3" key="1">
    <citation type="submission" date="2014-06" db="EMBL/GenBank/DDBJ databases">
        <authorList>
            <person name="Swart Estienne"/>
        </authorList>
    </citation>
    <scope>NUCLEOTIDE SEQUENCE [LARGE SCALE GENOMIC DNA]</scope>
    <source>
        <strain evidence="2 3">130c</strain>
    </source>
</reference>
<dbReference type="Proteomes" id="UP000039865">
    <property type="component" value="Unassembled WGS sequence"/>
</dbReference>
<dbReference type="PANTHER" id="PTHR45737:SF6">
    <property type="entry name" value="VON WILLEBRAND FACTOR A DOMAIN-CONTAINING PROTEIN 5A"/>
    <property type="match status" value="1"/>
</dbReference>
<evidence type="ECO:0000313" key="3">
    <source>
        <dbReference type="Proteomes" id="UP000039865"/>
    </source>
</evidence>
<dbReference type="InterPro" id="IPR002035">
    <property type="entry name" value="VWF_A"/>
</dbReference>
<feature type="domain" description="VWFA" evidence="1">
    <location>
        <begin position="2"/>
        <end position="161"/>
    </location>
</feature>
<evidence type="ECO:0000313" key="2">
    <source>
        <dbReference type="EMBL" id="CDW74221.1"/>
    </source>
</evidence>
<protein>
    <recommendedName>
        <fullName evidence="1">VWFA domain-containing protein</fullName>
    </recommendedName>
</protein>
<dbReference type="SUPFAM" id="SSF53300">
    <property type="entry name" value="vWA-like"/>
    <property type="match status" value="1"/>
</dbReference>
<evidence type="ECO:0000259" key="1">
    <source>
        <dbReference type="PROSITE" id="PS50234"/>
    </source>
</evidence>
<dbReference type="PROSITE" id="PS50234">
    <property type="entry name" value="VWFA"/>
    <property type="match status" value="1"/>
</dbReference>
<dbReference type="Gene3D" id="3.40.50.410">
    <property type="entry name" value="von Willebrand factor, type A domain"/>
    <property type="match status" value="1"/>
</dbReference>
<accession>A0A077ZXD6</accession>
<sequence length="161" mass="18233">MVFVFLVDRSGSMKGNKMDMTLEALRLFIKSLPTNARFEIISFGSKYSCISKDGQGFIHTDLNIKKVKKEIAQMTANLGGTNIHDPLEHAIKRLFIKINPSLLESLIKKERDAMINSPIEPKGLEKIRKIFLLTDGAVNNPNAQVSCQRTGKSWQRFIFFC</sequence>
<keyword evidence="3" id="KW-1185">Reference proteome</keyword>
<dbReference type="AlphaFoldDB" id="A0A077ZXD6"/>
<proteinExistence type="predicted"/>
<name>A0A077ZXD6_STYLE</name>
<dbReference type="OrthoDB" id="312927at2759"/>